<dbReference type="OrthoDB" id="8913702at2"/>
<keyword evidence="2" id="KW-1185">Reference proteome</keyword>
<dbReference type="EMBL" id="RJVA01000011">
    <property type="protein sequence ID" value="ROQ93328.1"/>
    <property type="molecule type" value="Genomic_DNA"/>
</dbReference>
<reference evidence="1 2" key="1">
    <citation type="submission" date="2018-11" db="EMBL/GenBank/DDBJ databases">
        <title>Genomic Encyclopedia of Type Strains, Phase IV (KMG-IV): sequencing the most valuable type-strain genomes for metagenomic binning, comparative biology and taxonomic classification.</title>
        <authorList>
            <person name="Goeker M."/>
        </authorList>
    </citation>
    <scope>NUCLEOTIDE SEQUENCE [LARGE SCALE GENOMIC DNA]</scope>
    <source>
        <strain evidence="1 2">DSM 22027</strain>
    </source>
</reference>
<dbReference type="RefSeq" id="WP_123289844.1">
    <property type="nucleotide sequence ID" value="NZ_RJVA01000011.1"/>
</dbReference>
<evidence type="ECO:0000313" key="1">
    <source>
        <dbReference type="EMBL" id="ROQ93328.1"/>
    </source>
</evidence>
<dbReference type="Proteomes" id="UP000276223">
    <property type="component" value="Unassembled WGS sequence"/>
</dbReference>
<proteinExistence type="predicted"/>
<comment type="caution">
    <text evidence="1">The sequence shown here is derived from an EMBL/GenBank/DDBJ whole genome shotgun (WGS) entry which is preliminary data.</text>
</comment>
<sequence>MKIKCANCDYMGEATLLQKGSRSKEIALWCCLFLPGLLYTLWRQSSDGRYMGCPQCKSAQFRRITRREWKDLERQGALKA</sequence>
<dbReference type="AlphaFoldDB" id="A0A3N1UUD2"/>
<gene>
    <name evidence="1" type="ORF">EDC27_1342</name>
</gene>
<evidence type="ECO:0000313" key="2">
    <source>
        <dbReference type="Proteomes" id="UP000276223"/>
    </source>
</evidence>
<accession>A0A3N1UUD2</accession>
<protein>
    <recommendedName>
        <fullName evidence="3">LITAF-like zinc ribbon protein</fullName>
    </recommendedName>
</protein>
<evidence type="ECO:0008006" key="3">
    <source>
        <dbReference type="Google" id="ProtNLM"/>
    </source>
</evidence>
<organism evidence="1 2">
    <name type="scientific">Desulfosoma caldarium</name>
    <dbReference type="NCBI Taxonomy" id="610254"/>
    <lineage>
        <taxon>Bacteria</taxon>
        <taxon>Pseudomonadati</taxon>
        <taxon>Thermodesulfobacteriota</taxon>
        <taxon>Syntrophobacteria</taxon>
        <taxon>Syntrophobacterales</taxon>
        <taxon>Syntrophobacteraceae</taxon>
        <taxon>Desulfosoma</taxon>
    </lineage>
</organism>
<name>A0A3N1UUD2_9BACT</name>